<reference evidence="1" key="1">
    <citation type="journal article" date="2013" name="Environ. Microbiol.">
        <title>Seasonally variable intestinal metagenomes of the red palm weevil (Rhynchophorus ferrugineus).</title>
        <authorList>
            <person name="Jia S."/>
            <person name="Zhang X."/>
            <person name="Zhang G."/>
            <person name="Yin A."/>
            <person name="Zhang S."/>
            <person name="Li F."/>
            <person name="Wang L."/>
            <person name="Zhao D."/>
            <person name="Yun Q."/>
            <person name="Tala"/>
            <person name="Wang J."/>
            <person name="Sun G."/>
            <person name="Baabdullah M."/>
            <person name="Yu X."/>
            <person name="Hu S."/>
            <person name="Al-Mssallem I.S."/>
            <person name="Yu J."/>
        </authorList>
    </citation>
    <scope>NUCLEOTIDE SEQUENCE</scope>
</reference>
<name>A0A060C536_9SPIO</name>
<protein>
    <submittedName>
        <fullName evidence="1">CAZy families GH3 protein</fullName>
    </submittedName>
</protein>
<sequence length="85" mass="10190">MHFHLQRRAFAYYEPCCYDWFVESGTYRIELGASSRDIRLSQEVRMESADELPLQVTRRLVLSDLLLTRKGRAEWKNICRTFFPD</sequence>
<accession>A0A060C536</accession>
<proteinExistence type="predicted"/>
<feature type="non-terminal residue" evidence="1">
    <location>
        <position position="85"/>
    </location>
</feature>
<dbReference type="InterPro" id="IPR013783">
    <property type="entry name" value="Ig-like_fold"/>
</dbReference>
<dbReference type="EMBL" id="KF122745">
    <property type="protein sequence ID" value="AIA90042.1"/>
    <property type="molecule type" value="Genomic_DNA"/>
</dbReference>
<dbReference type="Gene3D" id="2.60.40.10">
    <property type="entry name" value="Immunoglobulins"/>
    <property type="match status" value="1"/>
</dbReference>
<evidence type="ECO:0000313" key="1">
    <source>
        <dbReference type="EMBL" id="AIA90042.1"/>
    </source>
</evidence>
<dbReference type="AlphaFoldDB" id="A0A060C536"/>
<organism evidence="1">
    <name type="scientific">uncultured Spirochaeta sp</name>
    <dbReference type="NCBI Taxonomy" id="174390"/>
    <lineage>
        <taxon>Bacteria</taxon>
        <taxon>Pseudomonadati</taxon>
        <taxon>Spirochaetota</taxon>
        <taxon>Spirochaetia</taxon>
        <taxon>Spirochaetales</taxon>
        <taxon>Spirochaetaceae</taxon>
        <taxon>Spirochaeta</taxon>
        <taxon>environmental samples</taxon>
    </lineage>
</organism>